<protein>
    <submittedName>
        <fullName evidence="1">Uncharacterized protein</fullName>
    </submittedName>
</protein>
<sequence length="146" mass="15288">MLPSLITPLAPFSGNRSLSACLTSTSADDRGESGALQSANTEPLPHHAFSTPLVFNLSPNPVSGSAKIPVSTLAESGIPFSSFLNCPKATPFSLPTTFFLLFFFSDTEGIATDGGGAGVMSFTGMAGHIHHSGSTLCRFRAWLMLH</sequence>
<reference evidence="1" key="2">
    <citation type="journal article" date="2015" name="Data Brief">
        <title>Shoot transcriptome of the giant reed, Arundo donax.</title>
        <authorList>
            <person name="Barrero R.A."/>
            <person name="Guerrero F.D."/>
            <person name="Moolhuijzen P."/>
            <person name="Goolsby J.A."/>
            <person name="Tidwell J."/>
            <person name="Bellgard S.E."/>
            <person name="Bellgard M.I."/>
        </authorList>
    </citation>
    <scope>NUCLEOTIDE SEQUENCE</scope>
    <source>
        <tissue evidence="1">Shoot tissue taken approximately 20 cm above the soil surface</tissue>
    </source>
</reference>
<reference evidence="1" key="1">
    <citation type="submission" date="2014-09" db="EMBL/GenBank/DDBJ databases">
        <authorList>
            <person name="Magalhaes I.L.F."/>
            <person name="Oliveira U."/>
            <person name="Santos F.R."/>
            <person name="Vidigal T.H.D.A."/>
            <person name="Brescovit A.D."/>
            <person name="Santos A.J."/>
        </authorList>
    </citation>
    <scope>NUCLEOTIDE SEQUENCE</scope>
    <source>
        <tissue evidence="1">Shoot tissue taken approximately 20 cm above the soil surface</tissue>
    </source>
</reference>
<dbReference type="EMBL" id="GBRH01222004">
    <property type="protein sequence ID" value="JAD75891.1"/>
    <property type="molecule type" value="Transcribed_RNA"/>
</dbReference>
<evidence type="ECO:0000313" key="1">
    <source>
        <dbReference type="EMBL" id="JAD75891.1"/>
    </source>
</evidence>
<accession>A0A0A9CJX4</accession>
<organism evidence="1">
    <name type="scientific">Arundo donax</name>
    <name type="common">Giant reed</name>
    <name type="synonym">Donax arundinaceus</name>
    <dbReference type="NCBI Taxonomy" id="35708"/>
    <lineage>
        <taxon>Eukaryota</taxon>
        <taxon>Viridiplantae</taxon>
        <taxon>Streptophyta</taxon>
        <taxon>Embryophyta</taxon>
        <taxon>Tracheophyta</taxon>
        <taxon>Spermatophyta</taxon>
        <taxon>Magnoliopsida</taxon>
        <taxon>Liliopsida</taxon>
        <taxon>Poales</taxon>
        <taxon>Poaceae</taxon>
        <taxon>PACMAD clade</taxon>
        <taxon>Arundinoideae</taxon>
        <taxon>Arundineae</taxon>
        <taxon>Arundo</taxon>
    </lineage>
</organism>
<proteinExistence type="predicted"/>
<dbReference type="AlphaFoldDB" id="A0A0A9CJX4"/>
<name>A0A0A9CJX4_ARUDO</name>